<gene>
    <name evidence="8" type="ORF">EDS130_LOCUS6388</name>
</gene>
<organism evidence="8 9">
    <name type="scientific">Adineta ricciae</name>
    <name type="common">Rotifer</name>
    <dbReference type="NCBI Taxonomy" id="249248"/>
    <lineage>
        <taxon>Eukaryota</taxon>
        <taxon>Metazoa</taxon>
        <taxon>Spiralia</taxon>
        <taxon>Gnathifera</taxon>
        <taxon>Rotifera</taxon>
        <taxon>Eurotatoria</taxon>
        <taxon>Bdelloidea</taxon>
        <taxon>Adinetida</taxon>
        <taxon>Adinetidae</taxon>
        <taxon>Adineta</taxon>
    </lineage>
</organism>
<feature type="transmembrane region" description="Helical" evidence="6">
    <location>
        <begin position="164"/>
        <end position="188"/>
    </location>
</feature>
<dbReference type="OrthoDB" id="5864054at2759"/>
<evidence type="ECO:0000256" key="4">
    <source>
        <dbReference type="ARBA" id="ARBA00023136"/>
    </source>
</evidence>
<dbReference type="Gene3D" id="1.20.1070.10">
    <property type="entry name" value="Rhodopsin 7-helix transmembrane proteins"/>
    <property type="match status" value="1"/>
</dbReference>
<dbReference type="PANTHER" id="PTHR46273">
    <property type="entry name" value="MYOSUPPRESSIN RECEPTOR 1, ISOFORM B-RELATED"/>
    <property type="match status" value="1"/>
</dbReference>
<dbReference type="InterPro" id="IPR019427">
    <property type="entry name" value="7TM_GPCR_serpentine_rcpt_Srw"/>
</dbReference>
<evidence type="ECO:0000256" key="6">
    <source>
        <dbReference type="SAM" id="Phobius"/>
    </source>
</evidence>
<dbReference type="InterPro" id="IPR017452">
    <property type="entry name" value="GPCR_Rhodpsn_7TM"/>
</dbReference>
<dbReference type="GO" id="GO:0005886">
    <property type="term" value="C:plasma membrane"/>
    <property type="evidence" value="ECO:0007669"/>
    <property type="project" value="TreeGrafter"/>
</dbReference>
<name>A0A813V349_ADIRI</name>
<keyword evidence="3 6" id="KW-1133">Transmembrane helix</keyword>
<dbReference type="Pfam" id="PF10324">
    <property type="entry name" value="7TM_GPCR_Srw"/>
    <property type="match status" value="1"/>
</dbReference>
<sequence length="486" mass="55009">MISGSVEDGFLQPLYINSFLDIMSLRSSPSMFTNRSYSTSTIVQLIIANITESILISDESTVLPYGFNENISSLVRYRLLYRDYHGIISSFVCIFGLTCNLFNIIVLTRPLMRSSTNTILTSLALSDLLKMLFVLPAVIIFYCLPSSELKSEPDPTSYFQVQFYMIHMLFTLTLHCISTWLTVFLAAFRYVFLNCKTLSAYVSSPERALFGVSMVVLLSTTLCIPSYVGHHIVKAYQNDTSSEPIKQIVFYRFEETSFSKSLSLRETVFVLHSVIFKLIPCALLLLFSFLLIQQLRNALRQSEKAHRHSSTTTTSSSNGGRIRGRKRENENRRTTLMLVIVCVLFLVTELPQGAILLLAFLSKTKSKYYSDIYQHLGDTFDILALINNSVNFLLYCLMSRAFRDTFKQIFCLCENDNRHSSSTSPAQGLPVKPRHLNASATYNTLLTHKYSDSCGASLSPIIKSLSDNPKKRKGFHFLKQTNSIAL</sequence>
<feature type="transmembrane region" description="Helical" evidence="6">
    <location>
        <begin position="119"/>
        <end position="144"/>
    </location>
</feature>
<evidence type="ECO:0000256" key="3">
    <source>
        <dbReference type="ARBA" id="ARBA00022989"/>
    </source>
</evidence>
<dbReference type="Proteomes" id="UP000663852">
    <property type="component" value="Unassembled WGS sequence"/>
</dbReference>
<dbReference type="PRINTS" id="PR00237">
    <property type="entry name" value="GPCRRHODOPSN"/>
</dbReference>
<accession>A0A813V349</accession>
<dbReference type="SUPFAM" id="SSF81321">
    <property type="entry name" value="Family A G protein-coupled receptor-like"/>
    <property type="match status" value="1"/>
</dbReference>
<dbReference type="AlphaFoldDB" id="A0A813V349"/>
<evidence type="ECO:0000256" key="1">
    <source>
        <dbReference type="ARBA" id="ARBA00004370"/>
    </source>
</evidence>
<comment type="subcellular location">
    <subcellularLocation>
        <location evidence="1">Membrane</location>
    </subcellularLocation>
</comment>
<dbReference type="EMBL" id="CAJNOJ010000018">
    <property type="protein sequence ID" value="CAF0832000.1"/>
    <property type="molecule type" value="Genomic_DNA"/>
</dbReference>
<feature type="transmembrane region" description="Helical" evidence="6">
    <location>
        <begin position="380"/>
        <end position="398"/>
    </location>
</feature>
<feature type="region of interest" description="Disordered" evidence="5">
    <location>
        <begin position="303"/>
        <end position="327"/>
    </location>
</feature>
<dbReference type="InterPro" id="IPR053219">
    <property type="entry name" value="GPCR_Dmsr-1"/>
</dbReference>
<dbReference type="GO" id="GO:0008528">
    <property type="term" value="F:G protein-coupled peptide receptor activity"/>
    <property type="evidence" value="ECO:0007669"/>
    <property type="project" value="InterPro"/>
</dbReference>
<feature type="transmembrane region" description="Helical" evidence="6">
    <location>
        <begin position="84"/>
        <end position="107"/>
    </location>
</feature>
<dbReference type="PANTHER" id="PTHR46273:SF4">
    <property type="entry name" value="AT19640P"/>
    <property type="match status" value="1"/>
</dbReference>
<keyword evidence="4 6" id="KW-0472">Membrane</keyword>
<feature type="domain" description="G-protein coupled receptors family 1 profile" evidence="7">
    <location>
        <begin position="99"/>
        <end position="395"/>
    </location>
</feature>
<keyword evidence="2 6" id="KW-0812">Transmembrane</keyword>
<evidence type="ECO:0000256" key="2">
    <source>
        <dbReference type="ARBA" id="ARBA00022692"/>
    </source>
</evidence>
<feature type="transmembrane region" description="Helical" evidence="6">
    <location>
        <begin position="208"/>
        <end position="228"/>
    </location>
</feature>
<feature type="transmembrane region" description="Helical" evidence="6">
    <location>
        <begin position="335"/>
        <end position="360"/>
    </location>
</feature>
<protein>
    <recommendedName>
        <fullName evidence="7">G-protein coupled receptors family 1 profile domain-containing protein</fullName>
    </recommendedName>
</protein>
<dbReference type="PROSITE" id="PS50262">
    <property type="entry name" value="G_PROTEIN_RECEP_F1_2"/>
    <property type="match status" value="1"/>
</dbReference>
<comment type="caution">
    <text evidence="8">The sequence shown here is derived from an EMBL/GenBank/DDBJ whole genome shotgun (WGS) entry which is preliminary data.</text>
</comment>
<evidence type="ECO:0000256" key="5">
    <source>
        <dbReference type="SAM" id="MobiDB-lite"/>
    </source>
</evidence>
<evidence type="ECO:0000313" key="8">
    <source>
        <dbReference type="EMBL" id="CAF0832000.1"/>
    </source>
</evidence>
<feature type="transmembrane region" description="Helical" evidence="6">
    <location>
        <begin position="269"/>
        <end position="292"/>
    </location>
</feature>
<evidence type="ECO:0000313" key="9">
    <source>
        <dbReference type="Proteomes" id="UP000663852"/>
    </source>
</evidence>
<proteinExistence type="predicted"/>
<dbReference type="CDD" id="cd14978">
    <property type="entry name" value="7tmA_FMRFamide_R-like"/>
    <property type="match status" value="1"/>
</dbReference>
<reference evidence="8" key="1">
    <citation type="submission" date="2021-02" db="EMBL/GenBank/DDBJ databases">
        <authorList>
            <person name="Nowell W R."/>
        </authorList>
    </citation>
    <scope>NUCLEOTIDE SEQUENCE</scope>
</reference>
<evidence type="ECO:0000259" key="7">
    <source>
        <dbReference type="PROSITE" id="PS50262"/>
    </source>
</evidence>
<dbReference type="InterPro" id="IPR000276">
    <property type="entry name" value="GPCR_Rhodpsn"/>
</dbReference>